<dbReference type="PROSITE" id="PS51767">
    <property type="entry name" value="PEPTIDASE_A1"/>
    <property type="match status" value="1"/>
</dbReference>
<accession>A0AAD5ITG8</accession>
<dbReference type="EMBL" id="JAJSOW010000104">
    <property type="protein sequence ID" value="KAI9170209.1"/>
    <property type="molecule type" value="Genomic_DNA"/>
</dbReference>
<dbReference type="GO" id="GO:0008233">
    <property type="term" value="F:peptidase activity"/>
    <property type="evidence" value="ECO:0007669"/>
    <property type="project" value="UniProtKB-KW"/>
</dbReference>
<gene>
    <name evidence="5" type="ORF">LWI28_024482</name>
</gene>
<dbReference type="InterPro" id="IPR033121">
    <property type="entry name" value="PEPTIDASE_A1"/>
</dbReference>
<dbReference type="Proteomes" id="UP001064489">
    <property type="component" value="Chromosome 7"/>
</dbReference>
<reference evidence="5" key="1">
    <citation type="journal article" date="2022" name="Plant J.">
        <title>Strategies of tolerance reflected in two North American maple genomes.</title>
        <authorList>
            <person name="McEvoy S.L."/>
            <person name="Sezen U.U."/>
            <person name="Trouern-Trend A."/>
            <person name="McMahon S.M."/>
            <person name="Schaberg P.G."/>
            <person name="Yang J."/>
            <person name="Wegrzyn J.L."/>
            <person name="Swenson N.G."/>
        </authorList>
    </citation>
    <scope>NUCLEOTIDE SEQUENCE</scope>
    <source>
        <strain evidence="5">91603</strain>
    </source>
</reference>
<dbReference type="PANTHER" id="PTHR47967:SF60">
    <property type="entry name" value="PROTEIN ASPARTIC PROTEASE IN GUARD CELL 1-LIKE"/>
    <property type="match status" value="1"/>
</dbReference>
<evidence type="ECO:0000313" key="6">
    <source>
        <dbReference type="Proteomes" id="UP001064489"/>
    </source>
</evidence>
<dbReference type="Gene3D" id="2.40.70.10">
    <property type="entry name" value="Acid Proteases"/>
    <property type="match status" value="1"/>
</dbReference>
<reference evidence="5" key="2">
    <citation type="submission" date="2023-02" db="EMBL/GenBank/DDBJ databases">
        <authorList>
            <person name="Swenson N.G."/>
            <person name="Wegrzyn J.L."/>
            <person name="Mcevoy S.L."/>
        </authorList>
    </citation>
    <scope>NUCLEOTIDE SEQUENCE</scope>
    <source>
        <strain evidence="5">91603</strain>
        <tissue evidence="5">Leaf</tissue>
    </source>
</reference>
<dbReference type="PANTHER" id="PTHR47967">
    <property type="entry name" value="OS07G0603500 PROTEIN-RELATED"/>
    <property type="match status" value="1"/>
</dbReference>
<dbReference type="SUPFAM" id="SSF50630">
    <property type="entry name" value="Acid proteases"/>
    <property type="match status" value="1"/>
</dbReference>
<evidence type="ECO:0000313" key="5">
    <source>
        <dbReference type="EMBL" id="KAI9170209.1"/>
    </source>
</evidence>
<keyword evidence="6" id="KW-1185">Reference proteome</keyword>
<organism evidence="5 6">
    <name type="scientific">Acer negundo</name>
    <name type="common">Box elder</name>
    <dbReference type="NCBI Taxonomy" id="4023"/>
    <lineage>
        <taxon>Eukaryota</taxon>
        <taxon>Viridiplantae</taxon>
        <taxon>Streptophyta</taxon>
        <taxon>Embryophyta</taxon>
        <taxon>Tracheophyta</taxon>
        <taxon>Spermatophyta</taxon>
        <taxon>Magnoliopsida</taxon>
        <taxon>eudicotyledons</taxon>
        <taxon>Gunneridae</taxon>
        <taxon>Pentapetalae</taxon>
        <taxon>rosids</taxon>
        <taxon>malvids</taxon>
        <taxon>Sapindales</taxon>
        <taxon>Sapindaceae</taxon>
        <taxon>Hippocastanoideae</taxon>
        <taxon>Acereae</taxon>
        <taxon>Acer</taxon>
    </lineage>
</organism>
<evidence type="ECO:0000256" key="2">
    <source>
        <dbReference type="ARBA" id="ARBA00022670"/>
    </source>
</evidence>
<proteinExistence type="inferred from homology"/>
<comment type="similarity">
    <text evidence="1">Belongs to the peptidase A1 family.</text>
</comment>
<evidence type="ECO:0000256" key="3">
    <source>
        <dbReference type="ARBA" id="ARBA00022801"/>
    </source>
</evidence>
<dbReference type="Pfam" id="PF14543">
    <property type="entry name" value="TAXi_N"/>
    <property type="match status" value="1"/>
</dbReference>
<dbReference type="InterPro" id="IPR032861">
    <property type="entry name" value="TAXi_N"/>
</dbReference>
<evidence type="ECO:0000256" key="1">
    <source>
        <dbReference type="ARBA" id="ARBA00007447"/>
    </source>
</evidence>
<keyword evidence="2" id="KW-0645">Protease</keyword>
<keyword evidence="3" id="KW-0378">Hydrolase</keyword>
<dbReference type="InterPro" id="IPR051708">
    <property type="entry name" value="Plant_Aspart_Prot_A1"/>
</dbReference>
<evidence type="ECO:0000259" key="4">
    <source>
        <dbReference type="PROSITE" id="PS51767"/>
    </source>
</evidence>
<dbReference type="AlphaFoldDB" id="A0AAD5ITG8"/>
<dbReference type="GO" id="GO:0006508">
    <property type="term" value="P:proteolysis"/>
    <property type="evidence" value="ECO:0007669"/>
    <property type="project" value="UniProtKB-KW"/>
</dbReference>
<protein>
    <recommendedName>
        <fullName evidence="4">Peptidase A1 domain-containing protein</fullName>
    </recommendedName>
</protein>
<feature type="domain" description="Peptidase A1" evidence="4">
    <location>
        <begin position="1"/>
        <end position="143"/>
    </location>
</feature>
<dbReference type="InterPro" id="IPR021109">
    <property type="entry name" value="Peptidase_aspartic_dom_sf"/>
</dbReference>
<sequence length="143" mass="15671">MDTGSDVIWVQRQPYIMCYKQGDLVFNLATSASYTVVPCGSPACDALIVNDRYCHASKCGYEVNYTEGFYTKGTLMLETLTFGQTMILNMAIGRGHNNYGLFNVIAGLLGLGGSRMSFINKIPEMGGVSVIVYRVTVVYHLDG</sequence>
<name>A0AAD5ITG8_ACENE</name>
<comment type="caution">
    <text evidence="5">The sequence shown here is derived from an EMBL/GenBank/DDBJ whole genome shotgun (WGS) entry which is preliminary data.</text>
</comment>